<evidence type="ECO:0000313" key="11">
    <source>
        <dbReference type="EMBL" id="MDK4335091.1"/>
    </source>
</evidence>
<comment type="cofactor">
    <cofactor evidence="8">
        <name>Mg(2+)</name>
        <dbReference type="ChEBI" id="CHEBI:18420"/>
    </cofactor>
    <text evidence="8">Binds 1 Mg(2+) ion per subunit.</text>
</comment>
<dbReference type="GO" id="GO:0000162">
    <property type="term" value="P:L-tryptophan biosynthetic process"/>
    <property type="evidence" value="ECO:0007669"/>
    <property type="project" value="UniProtKB-KW"/>
</dbReference>
<dbReference type="InterPro" id="IPR005257">
    <property type="entry name" value="Anth_synth_I_TrpE"/>
</dbReference>
<feature type="domain" description="Anthranilate synthase component I N-terminal" evidence="10">
    <location>
        <begin position="17"/>
        <end position="180"/>
    </location>
</feature>
<dbReference type="InterPro" id="IPR015890">
    <property type="entry name" value="Chorismate_C"/>
</dbReference>
<dbReference type="InterPro" id="IPR005801">
    <property type="entry name" value="ADC_synthase"/>
</dbReference>
<keyword evidence="6" id="KW-0057">Aromatic amino acid biosynthesis</keyword>
<evidence type="ECO:0000313" key="12">
    <source>
        <dbReference type="Proteomes" id="UP001230317"/>
    </source>
</evidence>
<organism evidence="11 12">
    <name type="scientific">Corynebacterium accolens</name>
    <dbReference type="NCBI Taxonomy" id="38284"/>
    <lineage>
        <taxon>Bacteria</taxon>
        <taxon>Bacillati</taxon>
        <taxon>Actinomycetota</taxon>
        <taxon>Actinomycetes</taxon>
        <taxon>Mycobacteriales</taxon>
        <taxon>Corynebacteriaceae</taxon>
        <taxon>Corynebacterium</taxon>
    </lineage>
</organism>
<keyword evidence="3 8" id="KW-0460">Magnesium</keyword>
<evidence type="ECO:0000256" key="4">
    <source>
        <dbReference type="ARBA" id="ARBA00023239"/>
    </source>
</evidence>
<comment type="caution">
    <text evidence="11">The sequence shown here is derived from an EMBL/GenBank/DDBJ whole genome shotgun (WGS) entry which is preliminary data.</text>
</comment>
<dbReference type="InterPro" id="IPR006805">
    <property type="entry name" value="Anth_synth_I_N"/>
</dbReference>
<dbReference type="RefSeq" id="WP_284642218.1">
    <property type="nucleotide sequence ID" value="NZ_JASNVU010000007.1"/>
</dbReference>
<dbReference type="SUPFAM" id="SSF56322">
    <property type="entry name" value="ADC synthase"/>
    <property type="match status" value="1"/>
</dbReference>
<comment type="catalytic activity">
    <reaction evidence="5 6">
        <text>chorismate + L-glutamine = anthranilate + pyruvate + L-glutamate + H(+)</text>
        <dbReference type="Rhea" id="RHEA:21732"/>
        <dbReference type="ChEBI" id="CHEBI:15361"/>
        <dbReference type="ChEBI" id="CHEBI:15378"/>
        <dbReference type="ChEBI" id="CHEBI:16567"/>
        <dbReference type="ChEBI" id="CHEBI:29748"/>
        <dbReference type="ChEBI" id="CHEBI:29985"/>
        <dbReference type="ChEBI" id="CHEBI:58359"/>
        <dbReference type="EC" id="4.1.3.27"/>
    </reaction>
</comment>
<feature type="binding site" evidence="7">
    <location>
        <begin position="277"/>
        <end position="279"/>
    </location>
    <ligand>
        <name>L-tryptophan</name>
        <dbReference type="ChEBI" id="CHEBI:57912"/>
    </ligand>
</feature>
<feature type="binding site" evidence="7">
    <location>
        <position position="435"/>
    </location>
    <ligand>
        <name>chorismate</name>
        <dbReference type="ChEBI" id="CHEBI:29748"/>
    </ligand>
</feature>
<comment type="similarity">
    <text evidence="1 6">Belongs to the anthranilate synthase component I family.</text>
</comment>
<feature type="domain" description="Chorismate-utilising enzyme C-terminal" evidence="9">
    <location>
        <begin position="228"/>
        <end position="488"/>
    </location>
</feature>
<dbReference type="EMBL" id="JASNVU010000007">
    <property type="protein sequence ID" value="MDK4335091.1"/>
    <property type="molecule type" value="Genomic_DNA"/>
</dbReference>
<keyword evidence="2 8" id="KW-0479">Metal-binding</keyword>
<dbReference type="Proteomes" id="UP001230317">
    <property type="component" value="Unassembled WGS sequence"/>
</dbReference>
<reference evidence="11" key="1">
    <citation type="submission" date="2023-05" db="EMBL/GenBank/DDBJ databases">
        <title>Metabolic capabilities are highly conserved among human nasal-associated Corynebacterium species in pangenomic analyses.</title>
        <authorList>
            <person name="Tran T.H."/>
            <person name="Roberts A.Q."/>
            <person name="Escapa I.F."/>
            <person name="Gao W."/>
            <person name="Conlan S."/>
            <person name="Kong H."/>
            <person name="Segre J.A."/>
            <person name="Kelly M.S."/>
            <person name="Lemon K.P."/>
        </authorList>
    </citation>
    <scope>NUCLEOTIDE SEQUENCE</scope>
    <source>
        <strain evidence="11">KPL2618</strain>
    </source>
</reference>
<dbReference type="GO" id="GO:0046872">
    <property type="term" value="F:metal ion binding"/>
    <property type="evidence" value="ECO:0007669"/>
    <property type="project" value="UniProtKB-KW"/>
</dbReference>
<evidence type="ECO:0000256" key="3">
    <source>
        <dbReference type="ARBA" id="ARBA00022842"/>
    </source>
</evidence>
<feature type="binding site" evidence="7">
    <location>
        <position position="33"/>
    </location>
    <ligand>
        <name>L-tryptophan</name>
        <dbReference type="ChEBI" id="CHEBI:57912"/>
    </ligand>
</feature>
<dbReference type="Gene3D" id="3.60.120.10">
    <property type="entry name" value="Anthranilate synthase"/>
    <property type="match status" value="1"/>
</dbReference>
<proteinExistence type="inferred from homology"/>
<dbReference type="PANTHER" id="PTHR11236:SF49">
    <property type="entry name" value="ANTHRANILATE SYNTHASE COMPONENT 1"/>
    <property type="match status" value="1"/>
</dbReference>
<evidence type="ECO:0000259" key="9">
    <source>
        <dbReference type="Pfam" id="PF00425"/>
    </source>
</evidence>
<protein>
    <recommendedName>
        <fullName evidence="6">Anthranilate synthase component 1</fullName>
        <ecNumber evidence="6">4.1.3.27</ecNumber>
    </recommendedName>
</protein>
<name>A0AAP4F8P7_9CORY</name>
<evidence type="ECO:0000256" key="1">
    <source>
        <dbReference type="ARBA" id="ARBA00009562"/>
    </source>
</evidence>
<dbReference type="PRINTS" id="PR00095">
    <property type="entry name" value="ANTSNTHASEI"/>
</dbReference>
<feature type="binding site" evidence="8">
    <location>
        <position position="347"/>
    </location>
    <ligand>
        <name>Mg(2+)</name>
        <dbReference type="ChEBI" id="CHEBI:18420"/>
    </ligand>
</feature>
<feature type="binding site" evidence="7">
    <location>
        <begin position="469"/>
        <end position="471"/>
    </location>
    <ligand>
        <name>chorismate</name>
        <dbReference type="ChEBI" id="CHEBI:29748"/>
    </ligand>
</feature>
<dbReference type="PANTHER" id="PTHR11236">
    <property type="entry name" value="AMINOBENZOATE/ANTHRANILATE SYNTHASE"/>
    <property type="match status" value="1"/>
</dbReference>
<evidence type="ECO:0000256" key="5">
    <source>
        <dbReference type="ARBA" id="ARBA00047683"/>
    </source>
</evidence>
<feature type="binding site" evidence="7">
    <location>
        <begin position="314"/>
        <end position="315"/>
    </location>
    <ligand>
        <name>chorismate</name>
        <dbReference type="ChEBI" id="CHEBI:29748"/>
    </ligand>
</feature>
<dbReference type="GO" id="GO:0004049">
    <property type="term" value="F:anthranilate synthase activity"/>
    <property type="evidence" value="ECO:0007669"/>
    <property type="project" value="UniProtKB-EC"/>
</dbReference>
<evidence type="ECO:0000256" key="6">
    <source>
        <dbReference type="PIRNR" id="PIRNR001373"/>
    </source>
</evidence>
<dbReference type="NCBIfam" id="NF010079">
    <property type="entry name" value="PRK13564.1"/>
    <property type="match status" value="1"/>
</dbReference>
<evidence type="ECO:0000256" key="8">
    <source>
        <dbReference type="PIRSR" id="PIRSR001373-2"/>
    </source>
</evidence>
<keyword evidence="4 6" id="KW-0456">Lyase</keyword>
<feature type="binding site" evidence="8">
    <location>
        <position position="484"/>
    </location>
    <ligand>
        <name>Mg(2+)</name>
        <dbReference type="ChEBI" id="CHEBI:18420"/>
    </ligand>
</feature>
<dbReference type="AlphaFoldDB" id="A0AAP4F8P7"/>
<evidence type="ECO:0000256" key="7">
    <source>
        <dbReference type="PIRSR" id="PIRSR001373-1"/>
    </source>
</evidence>
<dbReference type="InterPro" id="IPR019999">
    <property type="entry name" value="Anth_synth_I-like"/>
</dbReference>
<dbReference type="EC" id="4.1.3.27" evidence="6"/>
<comment type="pathway">
    <text evidence="6">Amino-acid biosynthesis; L-tryptophan biosynthesis; L-tryptophan from chorismate: step 1/5.</text>
</comment>
<feature type="binding site" evidence="7">
    <location>
        <position position="455"/>
    </location>
    <ligand>
        <name>chorismate</name>
        <dbReference type="ChEBI" id="CHEBI:29748"/>
    </ligand>
</feature>
<dbReference type="Pfam" id="PF04715">
    <property type="entry name" value="Anth_synt_I_N"/>
    <property type="match status" value="1"/>
</dbReference>
<evidence type="ECO:0000256" key="2">
    <source>
        <dbReference type="ARBA" id="ARBA00022723"/>
    </source>
</evidence>
<keyword evidence="6 7" id="KW-0028">Amino-acid biosynthesis</keyword>
<dbReference type="PIRSF" id="PIRSF001373">
    <property type="entry name" value="TrpE"/>
    <property type="match status" value="1"/>
</dbReference>
<keyword evidence="6 7" id="KW-0822">Tryptophan biosynthesis</keyword>
<sequence length="508" mass="55891">MTYTATRDIAYCRDASALFHSLARPSDSLLLESADIETKKNLTCLAVLDAAAKVTCTGQRVRVLALSPAGEQLITMLQSRFANRIVSRETTEIVFEFSPSNESDERQRLLDESTADILRALQRDDSYSSPLLPFVAGGFAYDYLATFENLPEVGEGPNTFPDYEFLVAQTVLAVDHLTQTARVEGWDIDRARLEDRLDALAATPITAIEDPAPGQTAGTLAATADIDDAAFCEQVTRLKGNIDSGDIYQVVPARTFTVNCPDAFAAYRQLRETNPSPYMFYLRGEDYELFGASPESNLKFDPATRQVELYPIAGTRPRGLNPDGTINDELDIRNELEMRTDTKELAEHTMLVDLARNDLARVAKPSTRRVADLLQVDRYSRVMHLVSRVTATLHEDFDALDAYRACMNMGTLTGAPKLRASELIRQAEHKRRGSYGGAVGYLRGDGAMDTCIVIRSAFVHRGTAAVQAGAGVVHDSVPHSEADETLHKAYAVLHAIALAHNATLEVQR</sequence>
<evidence type="ECO:0000259" key="10">
    <source>
        <dbReference type="Pfam" id="PF04715"/>
    </source>
</evidence>
<dbReference type="Pfam" id="PF00425">
    <property type="entry name" value="Chorismate_bind"/>
    <property type="match status" value="1"/>
</dbReference>
<gene>
    <name evidence="11" type="ORF">QPX58_06645</name>
</gene>
<dbReference type="NCBIfam" id="TIGR00565">
    <property type="entry name" value="trpE_proteo"/>
    <property type="match status" value="1"/>
</dbReference>
<accession>A0AAP4F8P7</accession>